<dbReference type="Pfam" id="PF22725">
    <property type="entry name" value="GFO_IDH_MocA_C3"/>
    <property type="match status" value="1"/>
</dbReference>
<dbReference type="SUPFAM" id="SSF55347">
    <property type="entry name" value="Glyceraldehyde-3-phosphate dehydrogenase-like, C-terminal domain"/>
    <property type="match status" value="1"/>
</dbReference>
<dbReference type="AlphaFoldDB" id="A0A8J2YT53"/>
<dbReference type="InterPro" id="IPR036291">
    <property type="entry name" value="NAD(P)-bd_dom_sf"/>
</dbReference>
<dbReference type="InterPro" id="IPR000683">
    <property type="entry name" value="Gfo/Idh/MocA-like_OxRdtase_N"/>
</dbReference>
<dbReference type="PANTHER" id="PTHR43377">
    <property type="entry name" value="BILIVERDIN REDUCTASE A"/>
    <property type="match status" value="1"/>
</dbReference>
<protein>
    <submittedName>
        <fullName evidence="3">Oxidoreductase</fullName>
    </submittedName>
</protein>
<comment type="caution">
    <text evidence="3">The sequence shown here is derived from an EMBL/GenBank/DDBJ whole genome shotgun (WGS) entry which is preliminary data.</text>
</comment>
<proteinExistence type="predicted"/>
<dbReference type="Gene3D" id="3.30.360.10">
    <property type="entry name" value="Dihydrodipicolinate Reductase, domain 2"/>
    <property type="match status" value="1"/>
</dbReference>
<dbReference type="Pfam" id="PF01408">
    <property type="entry name" value="GFO_IDH_MocA"/>
    <property type="match status" value="1"/>
</dbReference>
<dbReference type="InterPro" id="IPR055170">
    <property type="entry name" value="GFO_IDH_MocA-like_dom"/>
</dbReference>
<gene>
    <name evidence="3" type="ORF">GCM10011611_24430</name>
</gene>
<dbReference type="RefSeq" id="WP_189045996.1">
    <property type="nucleotide sequence ID" value="NZ_BMJQ01000005.1"/>
</dbReference>
<dbReference type="SUPFAM" id="SSF51735">
    <property type="entry name" value="NAD(P)-binding Rossmann-fold domains"/>
    <property type="match status" value="1"/>
</dbReference>
<keyword evidence="4" id="KW-1185">Reference proteome</keyword>
<feature type="domain" description="Gfo/Idh/MocA-like oxidoreductase N-terminal" evidence="1">
    <location>
        <begin position="4"/>
        <end position="121"/>
    </location>
</feature>
<reference evidence="3" key="2">
    <citation type="submission" date="2020-09" db="EMBL/GenBank/DDBJ databases">
        <authorList>
            <person name="Sun Q."/>
            <person name="Zhou Y."/>
        </authorList>
    </citation>
    <scope>NUCLEOTIDE SEQUENCE</scope>
    <source>
        <strain evidence="3">CGMCC 1.15725</strain>
    </source>
</reference>
<evidence type="ECO:0000313" key="3">
    <source>
        <dbReference type="EMBL" id="GGF17687.1"/>
    </source>
</evidence>
<dbReference type="GO" id="GO:0000166">
    <property type="term" value="F:nucleotide binding"/>
    <property type="evidence" value="ECO:0007669"/>
    <property type="project" value="InterPro"/>
</dbReference>
<name>A0A8J2YT53_9PROT</name>
<evidence type="ECO:0000259" key="1">
    <source>
        <dbReference type="Pfam" id="PF01408"/>
    </source>
</evidence>
<organism evidence="3 4">
    <name type="scientific">Aliidongia dinghuensis</name>
    <dbReference type="NCBI Taxonomy" id="1867774"/>
    <lineage>
        <taxon>Bacteria</taxon>
        <taxon>Pseudomonadati</taxon>
        <taxon>Pseudomonadota</taxon>
        <taxon>Alphaproteobacteria</taxon>
        <taxon>Rhodospirillales</taxon>
        <taxon>Dongiaceae</taxon>
        <taxon>Aliidongia</taxon>
    </lineage>
</organism>
<dbReference type="EMBL" id="BMJQ01000005">
    <property type="protein sequence ID" value="GGF17687.1"/>
    <property type="molecule type" value="Genomic_DNA"/>
</dbReference>
<feature type="domain" description="GFO/IDH/MocA-like oxidoreductase" evidence="2">
    <location>
        <begin position="129"/>
        <end position="247"/>
    </location>
</feature>
<reference evidence="3" key="1">
    <citation type="journal article" date="2014" name="Int. J. Syst. Evol. Microbiol.">
        <title>Complete genome sequence of Corynebacterium casei LMG S-19264T (=DSM 44701T), isolated from a smear-ripened cheese.</title>
        <authorList>
            <consortium name="US DOE Joint Genome Institute (JGI-PGF)"/>
            <person name="Walter F."/>
            <person name="Albersmeier A."/>
            <person name="Kalinowski J."/>
            <person name="Ruckert C."/>
        </authorList>
    </citation>
    <scope>NUCLEOTIDE SEQUENCE</scope>
    <source>
        <strain evidence="3">CGMCC 1.15725</strain>
    </source>
</reference>
<dbReference type="Gene3D" id="3.40.50.720">
    <property type="entry name" value="NAD(P)-binding Rossmann-like Domain"/>
    <property type="match status" value="1"/>
</dbReference>
<sequence length="324" mass="34454">MTVRAAIVGLGRWGRRLVDSVEGSDKIRIVAGVTRRLERAQGFAAAKGFPLGADYDAILADPSIDAVILATPHSLHADQVVAAAAAGKQIFCDKPFTLDKASAERSVAAAREAGVTLAVGFNRRFLPAVRQLERLMADGTIGTVLHAEAHFSVNAIGRYDDDSWRLDRREVPGGGLTGLGIHLIDAMIDLMGPITSVFAQTSQRVMREVDDTTAVLFRFESGASASLTTLLATPQHFRFHLFGSNAHAELRGPDRLELTRLGRDVPEVTAFPPVDIERAELEAFADAIRGGATFPVSAAQAIHGAAVFEAILRSAAEGAPVTVG</sequence>
<dbReference type="PANTHER" id="PTHR43377:SF1">
    <property type="entry name" value="BILIVERDIN REDUCTASE A"/>
    <property type="match status" value="1"/>
</dbReference>
<dbReference type="InterPro" id="IPR051450">
    <property type="entry name" value="Gfo/Idh/MocA_Oxidoreductases"/>
</dbReference>
<evidence type="ECO:0000313" key="4">
    <source>
        <dbReference type="Proteomes" id="UP000646365"/>
    </source>
</evidence>
<dbReference type="Proteomes" id="UP000646365">
    <property type="component" value="Unassembled WGS sequence"/>
</dbReference>
<accession>A0A8J2YT53</accession>
<evidence type="ECO:0000259" key="2">
    <source>
        <dbReference type="Pfam" id="PF22725"/>
    </source>
</evidence>